<dbReference type="Pfam" id="PF14021">
    <property type="entry name" value="TNT"/>
    <property type="match status" value="1"/>
</dbReference>
<evidence type="ECO:0000259" key="2">
    <source>
        <dbReference type="Pfam" id="PF14021"/>
    </source>
</evidence>
<dbReference type="NCBIfam" id="TIGR01641">
    <property type="entry name" value="phageSPP1_gp7"/>
    <property type="match status" value="1"/>
</dbReference>
<evidence type="ECO:0000313" key="4">
    <source>
        <dbReference type="Proteomes" id="UP000094757"/>
    </source>
</evidence>
<dbReference type="AlphaFoldDB" id="A0A1B3WDY7"/>
<evidence type="ECO:0000259" key="1">
    <source>
        <dbReference type="Pfam" id="PF04233"/>
    </source>
</evidence>
<accession>A0A1B3WDY7</accession>
<dbReference type="GO" id="GO:0050135">
    <property type="term" value="F:NADP+ nucleosidase activity"/>
    <property type="evidence" value="ECO:0007669"/>
    <property type="project" value="InterPro"/>
</dbReference>
<sequence length="500" mass="58056">MTHNEYWQKRFEELKDNQMKRAELTKREIKKLFRQALKESEKEILAWYQRYAEENNLTLPQAKKELNARERKDFQFTLEQYKELAQKQNLSPEYIKMLNNASMRVRLDRSQSLYLKLFYEIEKLANEYELNLKDLLAKTYEDSYYKTAYITQQVKGFEDVTALSSDRIEKTLSKPWTQDGKEFSTRIWGQKTQLIKSLQIEITQGLLTQRGTAFITERIAKKFNTSYSQASRLVETETAYFQERSMLDCFNDLEVEKLQIIATLDTKTSEICREMDTKIVELKDAIPGVTTPPFHCYCRTTTIPYIEGVTDAEGTTRTARDSKTGKSVAVKSDLTYEQWEDTYVANPKFAKMRMNLVAPTDEFIYQLAIEQGKPYTKGKVGEERFYADNGRPIYPPNNGGIGTPEKITLKSGEIIYSRYGKPTGSYVSPKDTSFEERAMPRTANTNDLHYYRVVKDIKDVERSVIAAWFGQKGLGIQLKLPSSVESLEENLKEVFINEPN</sequence>
<evidence type="ECO:0000313" key="3">
    <source>
        <dbReference type="EMBL" id="AOH39178.1"/>
    </source>
</evidence>
<organism evidence="3 4">
    <name type="scientific">Dialister pneumosintes</name>
    <dbReference type="NCBI Taxonomy" id="39950"/>
    <lineage>
        <taxon>Bacteria</taxon>
        <taxon>Bacillati</taxon>
        <taxon>Bacillota</taxon>
        <taxon>Negativicutes</taxon>
        <taxon>Veillonellales</taxon>
        <taxon>Veillonellaceae</taxon>
        <taxon>Dialister</taxon>
    </lineage>
</organism>
<dbReference type="InterPro" id="IPR006528">
    <property type="entry name" value="Phage_head_morphogenesis_dom"/>
</dbReference>
<proteinExistence type="predicted"/>
<dbReference type="Pfam" id="PF04233">
    <property type="entry name" value="Phage_Mu_F"/>
    <property type="match status" value="1"/>
</dbReference>
<dbReference type="Proteomes" id="UP000094757">
    <property type="component" value="Chromosome"/>
</dbReference>
<gene>
    <name evidence="3" type="ORF">BCB69_03875</name>
</gene>
<dbReference type="STRING" id="39950.BCB69_03875"/>
<name>A0A1B3WDY7_9FIRM</name>
<dbReference type="KEGG" id="dpn:BCB69_03875"/>
<feature type="domain" description="TNT" evidence="2">
    <location>
        <begin position="409"/>
        <end position="489"/>
    </location>
</feature>
<protein>
    <submittedName>
        <fullName evidence="3">Uncharacterized protein</fullName>
    </submittedName>
</protein>
<reference evidence="4" key="1">
    <citation type="submission" date="2016-08" db="EMBL/GenBank/DDBJ databases">
        <authorList>
            <person name="Holder M.E."/>
            <person name="Ajami N.J."/>
            <person name="Petrosino J.F."/>
        </authorList>
    </citation>
    <scope>NUCLEOTIDE SEQUENCE [LARGE SCALE GENOMIC DNA]</scope>
    <source>
        <strain evidence="4">F0677</strain>
    </source>
</reference>
<feature type="domain" description="Phage head morphogenesis" evidence="1">
    <location>
        <begin position="198"/>
        <end position="303"/>
    </location>
</feature>
<dbReference type="EMBL" id="CP017037">
    <property type="protein sequence ID" value="AOH39178.1"/>
    <property type="molecule type" value="Genomic_DNA"/>
</dbReference>
<dbReference type="RefSeq" id="WP_069177059.1">
    <property type="nucleotide sequence ID" value="NZ_CP017037.1"/>
</dbReference>
<dbReference type="InterPro" id="IPR025331">
    <property type="entry name" value="TNT"/>
</dbReference>